<comment type="caution">
    <text evidence="2">The sequence shown here is derived from an EMBL/GenBank/DDBJ whole genome shotgun (WGS) entry which is preliminary data.</text>
</comment>
<feature type="compositionally biased region" description="Polar residues" evidence="1">
    <location>
        <begin position="111"/>
        <end position="120"/>
    </location>
</feature>
<dbReference type="EMBL" id="VSWD01000012">
    <property type="protein sequence ID" value="KAK3086249.1"/>
    <property type="molecule type" value="Genomic_DNA"/>
</dbReference>
<gene>
    <name evidence="2" type="ORF">FSP39_015770</name>
</gene>
<sequence>MGEVDHTPRMAHGGGRGPPTQGGWNQGKPIATVATVQPVPDPNLANQFGMNLFNSAMLAAAQAVLQGQGQIPAPQQQPVAQGHSDPFAAQNNRAFDTSRQNQGFFSGGTQWGANDTSNTAGGYASWGGGSQQQSGWS</sequence>
<dbReference type="AlphaFoldDB" id="A0AA89BM45"/>
<evidence type="ECO:0000313" key="2">
    <source>
        <dbReference type="EMBL" id="KAK3086249.1"/>
    </source>
</evidence>
<accession>A0AA89BM45</accession>
<protein>
    <submittedName>
        <fullName evidence="2">Uncharacterized protein</fullName>
    </submittedName>
</protein>
<dbReference type="Proteomes" id="UP001186944">
    <property type="component" value="Unassembled WGS sequence"/>
</dbReference>
<evidence type="ECO:0000256" key="1">
    <source>
        <dbReference type="SAM" id="MobiDB-lite"/>
    </source>
</evidence>
<proteinExistence type="predicted"/>
<name>A0AA89BM45_PINIB</name>
<feature type="compositionally biased region" description="Low complexity" evidence="1">
    <location>
        <begin position="68"/>
        <end position="82"/>
    </location>
</feature>
<organism evidence="2 3">
    <name type="scientific">Pinctada imbricata</name>
    <name type="common">Atlantic pearl-oyster</name>
    <name type="synonym">Pinctada martensii</name>
    <dbReference type="NCBI Taxonomy" id="66713"/>
    <lineage>
        <taxon>Eukaryota</taxon>
        <taxon>Metazoa</taxon>
        <taxon>Spiralia</taxon>
        <taxon>Lophotrochozoa</taxon>
        <taxon>Mollusca</taxon>
        <taxon>Bivalvia</taxon>
        <taxon>Autobranchia</taxon>
        <taxon>Pteriomorphia</taxon>
        <taxon>Pterioida</taxon>
        <taxon>Pterioidea</taxon>
        <taxon>Pteriidae</taxon>
        <taxon>Pinctada</taxon>
    </lineage>
</organism>
<feature type="compositionally biased region" description="Polar residues" evidence="1">
    <location>
        <begin position="89"/>
        <end position="104"/>
    </location>
</feature>
<evidence type="ECO:0000313" key="3">
    <source>
        <dbReference type="Proteomes" id="UP001186944"/>
    </source>
</evidence>
<feature type="region of interest" description="Disordered" evidence="1">
    <location>
        <begin position="1"/>
        <end position="25"/>
    </location>
</feature>
<keyword evidence="3" id="KW-1185">Reference proteome</keyword>
<reference evidence="2" key="1">
    <citation type="submission" date="2019-08" db="EMBL/GenBank/DDBJ databases">
        <title>The improved chromosome-level genome for the pearl oyster Pinctada fucata martensii using PacBio sequencing and Hi-C.</title>
        <authorList>
            <person name="Zheng Z."/>
        </authorList>
    </citation>
    <scope>NUCLEOTIDE SEQUENCE</scope>
    <source>
        <strain evidence="2">ZZ-2019</strain>
        <tissue evidence="2">Adductor muscle</tissue>
    </source>
</reference>
<feature type="region of interest" description="Disordered" evidence="1">
    <location>
        <begin position="68"/>
        <end position="137"/>
    </location>
</feature>